<evidence type="ECO:0000313" key="8">
    <source>
        <dbReference type="EMBL" id="HJE39777.1"/>
    </source>
</evidence>
<evidence type="ECO:0000256" key="4">
    <source>
        <dbReference type="ARBA" id="ARBA00022989"/>
    </source>
</evidence>
<dbReference type="AlphaFoldDB" id="A0A921JIR7"/>
<dbReference type="SUPFAM" id="SSF53649">
    <property type="entry name" value="Alkaline phosphatase-like"/>
    <property type="match status" value="1"/>
</dbReference>
<dbReference type="InterPro" id="IPR050448">
    <property type="entry name" value="OpgB/LTA_synthase_biosynth"/>
</dbReference>
<keyword evidence="4 6" id="KW-1133">Transmembrane helix</keyword>
<evidence type="ECO:0000259" key="7">
    <source>
        <dbReference type="Pfam" id="PF00884"/>
    </source>
</evidence>
<dbReference type="PANTHER" id="PTHR47371:SF3">
    <property type="entry name" value="PHOSPHOGLYCEROL TRANSFERASE I"/>
    <property type="match status" value="1"/>
</dbReference>
<dbReference type="Pfam" id="PF00884">
    <property type="entry name" value="Sulfatase"/>
    <property type="match status" value="1"/>
</dbReference>
<evidence type="ECO:0000256" key="1">
    <source>
        <dbReference type="ARBA" id="ARBA00004651"/>
    </source>
</evidence>
<proteinExistence type="predicted"/>
<reference evidence="8" key="2">
    <citation type="submission" date="2021-09" db="EMBL/GenBank/DDBJ databases">
        <authorList>
            <person name="Gilroy R."/>
        </authorList>
    </citation>
    <scope>NUCLEOTIDE SEQUENCE</scope>
    <source>
        <strain evidence="8">4100</strain>
    </source>
</reference>
<gene>
    <name evidence="8" type="ORF">K8V47_08495</name>
</gene>
<feature type="domain" description="Sulfatase N-terminal" evidence="7">
    <location>
        <begin position="190"/>
        <end position="409"/>
    </location>
</feature>
<feature type="transmembrane region" description="Helical" evidence="6">
    <location>
        <begin position="50"/>
        <end position="71"/>
    </location>
</feature>
<keyword evidence="2" id="KW-1003">Cell membrane</keyword>
<keyword evidence="8" id="KW-0378">Hydrolase</keyword>
<feature type="transmembrane region" description="Helical" evidence="6">
    <location>
        <begin position="83"/>
        <end position="102"/>
    </location>
</feature>
<evidence type="ECO:0000256" key="2">
    <source>
        <dbReference type="ARBA" id="ARBA00022475"/>
    </source>
</evidence>
<dbReference type="EMBL" id="DYXT01000045">
    <property type="protein sequence ID" value="HJE39777.1"/>
    <property type="molecule type" value="Genomic_DNA"/>
</dbReference>
<evidence type="ECO:0000256" key="3">
    <source>
        <dbReference type="ARBA" id="ARBA00022692"/>
    </source>
</evidence>
<dbReference type="Proteomes" id="UP000711407">
    <property type="component" value="Unassembled WGS sequence"/>
</dbReference>
<dbReference type="PANTHER" id="PTHR47371">
    <property type="entry name" value="LIPOTEICHOIC ACID SYNTHASE"/>
    <property type="match status" value="1"/>
</dbReference>
<protein>
    <submittedName>
        <fullName evidence="8">Sulfatase-like hydrolase/transferase</fullName>
    </submittedName>
</protein>
<comment type="caution">
    <text evidence="8">The sequence shown here is derived from an EMBL/GenBank/DDBJ whole genome shotgun (WGS) entry which is preliminary data.</text>
</comment>
<evidence type="ECO:0000256" key="5">
    <source>
        <dbReference type="ARBA" id="ARBA00023136"/>
    </source>
</evidence>
<evidence type="ECO:0000256" key="6">
    <source>
        <dbReference type="SAM" id="Phobius"/>
    </source>
</evidence>
<comment type="subcellular location">
    <subcellularLocation>
        <location evidence="1">Cell membrane</location>
        <topology evidence="1">Multi-pass membrane protein</topology>
    </subcellularLocation>
</comment>
<dbReference type="InterPro" id="IPR017850">
    <property type="entry name" value="Alkaline_phosphatase_core_sf"/>
</dbReference>
<accession>A0A921JIR7</accession>
<keyword evidence="5 6" id="KW-0472">Membrane</keyword>
<name>A0A921JIR7_9BACT</name>
<dbReference type="GO" id="GO:0005886">
    <property type="term" value="C:plasma membrane"/>
    <property type="evidence" value="ECO:0007669"/>
    <property type="project" value="UniProtKB-SubCell"/>
</dbReference>
<organism evidence="8 9">
    <name type="scientific">Candidatus Amulumruptor caecigallinarius</name>
    <dbReference type="NCBI Taxonomy" id="2109911"/>
    <lineage>
        <taxon>Bacteria</taxon>
        <taxon>Pseudomonadati</taxon>
        <taxon>Bacteroidota</taxon>
        <taxon>Bacteroidia</taxon>
        <taxon>Bacteroidales</taxon>
        <taxon>Muribaculaceae</taxon>
        <taxon>Candidatus Amulumruptor</taxon>
    </lineage>
</organism>
<keyword evidence="3 6" id="KW-0812">Transmembrane</keyword>
<sequence>MQLIMFSVLVIFNTVNCLYYRNFGCFVPLRALGMWQGINIFTLEAARSSLTYADVIIWIALLAQVVLYCLLRHPIKTLRFGRKFTLCISLGVGFTLCLLLGWRYKAYLAPPAAYADEFKSIDSFAALTGTMSDFDRKGYFEMYALQLVDMLQKQPLLTQGEIQEIRELLKRSYDIDDVFTDSVTSNNRGKNLVFIVVESLNSSALGHSADGVRMTPVLDSIIASDDVICFDNMRSQAMLGESSDGQLIYNTGMYPLVDQITLSVERCGPYPSLCRELSDYYSLECIGEDKDVWFHEESSRAYGYHKLIDNLRVHGELSEDEAILAASLREIRNIKRPFFAFITTIAMHMPFDEDDVIPRDWTLSDRAYGYVSKTSVFDQALGRFIAGIKDAGLYDDTVIVIASDHQVPLGSVMDDAIDDGRIMLIIINSGLQGKVDSRIVG</sequence>
<dbReference type="GO" id="GO:0016787">
    <property type="term" value="F:hydrolase activity"/>
    <property type="evidence" value="ECO:0007669"/>
    <property type="project" value="UniProtKB-KW"/>
</dbReference>
<reference evidence="8" key="1">
    <citation type="journal article" date="2021" name="PeerJ">
        <title>Extensive microbial diversity within the chicken gut microbiome revealed by metagenomics and culture.</title>
        <authorList>
            <person name="Gilroy R."/>
            <person name="Ravi A."/>
            <person name="Getino M."/>
            <person name="Pursley I."/>
            <person name="Horton D.L."/>
            <person name="Alikhan N.F."/>
            <person name="Baker D."/>
            <person name="Gharbi K."/>
            <person name="Hall N."/>
            <person name="Watson M."/>
            <person name="Adriaenssens E.M."/>
            <person name="Foster-Nyarko E."/>
            <person name="Jarju S."/>
            <person name="Secka A."/>
            <person name="Antonio M."/>
            <person name="Oren A."/>
            <person name="Chaudhuri R.R."/>
            <person name="La Ragione R."/>
            <person name="Hildebrand F."/>
            <person name="Pallen M.J."/>
        </authorList>
    </citation>
    <scope>NUCLEOTIDE SEQUENCE</scope>
    <source>
        <strain evidence="8">4100</strain>
    </source>
</reference>
<evidence type="ECO:0000313" key="9">
    <source>
        <dbReference type="Proteomes" id="UP000711407"/>
    </source>
</evidence>
<dbReference type="Gene3D" id="3.40.720.10">
    <property type="entry name" value="Alkaline Phosphatase, subunit A"/>
    <property type="match status" value="1"/>
</dbReference>
<dbReference type="InterPro" id="IPR000917">
    <property type="entry name" value="Sulfatase_N"/>
</dbReference>